<feature type="domain" description="Large ribosomal subunit protein uL6 N-terminal" evidence="2">
    <location>
        <begin position="1"/>
        <end position="27"/>
    </location>
</feature>
<dbReference type="PANTHER" id="PTHR10715:SF0">
    <property type="entry name" value="LARGE RIBOSOMAL SUBUNIT PROTEIN EL6"/>
    <property type="match status" value="1"/>
</dbReference>
<reference evidence="3 4" key="1">
    <citation type="journal article" date="2020" name="Nature">
        <title>Six reference-quality genomes reveal evolution of bat adaptations.</title>
        <authorList>
            <person name="Jebb D."/>
            <person name="Huang Z."/>
            <person name="Pippel M."/>
            <person name="Hughes G.M."/>
            <person name="Lavrichenko K."/>
            <person name="Devanna P."/>
            <person name="Winkler S."/>
            <person name="Jermiin L.S."/>
            <person name="Skirmuntt E.C."/>
            <person name="Katzourakis A."/>
            <person name="Burkitt-Gray L."/>
            <person name="Ray D.A."/>
            <person name="Sullivan K.A.M."/>
            <person name="Roscito J.G."/>
            <person name="Kirilenko B.M."/>
            <person name="Davalos L.M."/>
            <person name="Corthals A.P."/>
            <person name="Power M.L."/>
            <person name="Jones G."/>
            <person name="Ransome R.D."/>
            <person name="Dechmann D.K.N."/>
            <person name="Locatelli A.G."/>
            <person name="Puechmaille S.J."/>
            <person name="Fedrigo O."/>
            <person name="Jarvis E.D."/>
            <person name="Hiller M."/>
            <person name="Vernes S.C."/>
            <person name="Myers E.W."/>
            <person name="Teeling E.C."/>
        </authorList>
    </citation>
    <scope>NUCLEOTIDE SEQUENCE [LARGE SCALE GENOMIC DNA]</scope>
    <source>
        <strain evidence="3">MMolMol1</strain>
        <tissue evidence="3">Muscle</tissue>
    </source>
</reference>
<dbReference type="GO" id="GO:0022625">
    <property type="term" value="C:cytosolic large ribosomal subunit"/>
    <property type="evidence" value="ECO:0007669"/>
    <property type="project" value="TreeGrafter"/>
</dbReference>
<dbReference type="GO" id="GO:0002181">
    <property type="term" value="P:cytoplasmic translation"/>
    <property type="evidence" value="ECO:0007669"/>
    <property type="project" value="TreeGrafter"/>
</dbReference>
<evidence type="ECO:0000256" key="1">
    <source>
        <dbReference type="ARBA" id="ARBA00034092"/>
    </source>
</evidence>
<dbReference type="GO" id="GO:0003735">
    <property type="term" value="F:structural constituent of ribosome"/>
    <property type="evidence" value="ECO:0007669"/>
    <property type="project" value="InterPro"/>
</dbReference>
<evidence type="ECO:0000313" key="4">
    <source>
        <dbReference type="Proteomes" id="UP000550707"/>
    </source>
</evidence>
<dbReference type="AlphaFoldDB" id="A0A7J8HH13"/>
<organism evidence="3 4">
    <name type="scientific">Molossus molossus</name>
    <name type="common">Pallas' mastiff bat</name>
    <name type="synonym">Vespertilio molossus</name>
    <dbReference type="NCBI Taxonomy" id="27622"/>
    <lineage>
        <taxon>Eukaryota</taxon>
        <taxon>Metazoa</taxon>
        <taxon>Chordata</taxon>
        <taxon>Craniata</taxon>
        <taxon>Vertebrata</taxon>
        <taxon>Euteleostomi</taxon>
        <taxon>Mammalia</taxon>
        <taxon>Eutheria</taxon>
        <taxon>Laurasiatheria</taxon>
        <taxon>Chiroptera</taxon>
        <taxon>Yangochiroptera</taxon>
        <taxon>Molossidae</taxon>
        <taxon>Molossus</taxon>
    </lineage>
</organism>
<accession>A0A7J8HH13</accession>
<keyword evidence="4" id="KW-1185">Reference proteome</keyword>
<sequence length="171" mass="19339">MYKRKCSTAKSRIEKKKEKVLAIVTKPVGDKNGVQFLCSTHQKLVIATFTKVGISSVKIPKHLTDAYFKEKLRKRRHQEGEIFDTEREIRDHRAEPRLSGLKSSALNLKWEGPERHLRHPDDLGESQEDVAAANSHPLSEAWCPVISSKACAHLLDVISGIELADFLLWAC</sequence>
<dbReference type="GO" id="GO:0000027">
    <property type="term" value="P:ribosomal large subunit assembly"/>
    <property type="evidence" value="ECO:0007669"/>
    <property type="project" value="TreeGrafter"/>
</dbReference>
<evidence type="ECO:0000313" key="3">
    <source>
        <dbReference type="EMBL" id="KAF6471577.1"/>
    </source>
</evidence>
<dbReference type="InParanoid" id="A0A7J8HH13"/>
<dbReference type="GO" id="GO:0003723">
    <property type="term" value="F:RNA binding"/>
    <property type="evidence" value="ECO:0007669"/>
    <property type="project" value="TreeGrafter"/>
</dbReference>
<dbReference type="InterPro" id="IPR005568">
    <property type="entry name" value="Ribosomal_uL6_N"/>
</dbReference>
<comment type="caution">
    <text evidence="3">The sequence shown here is derived from an EMBL/GenBank/DDBJ whole genome shotgun (WGS) entry which is preliminary data.</text>
</comment>
<dbReference type="Proteomes" id="UP000550707">
    <property type="component" value="Unassembled WGS sequence"/>
</dbReference>
<name>A0A7J8HH13_MOLMO</name>
<proteinExistence type="predicted"/>
<protein>
    <recommendedName>
        <fullName evidence="2">Large ribosomal subunit protein uL6 N-terminal domain-containing protein</fullName>
    </recommendedName>
</protein>
<gene>
    <name evidence="3" type="ORF">HJG59_010964</name>
</gene>
<comment type="function">
    <text evidence="1">Component of the large ribosomal subunit. The ribosome is a large ribonucleoprotein complex responsible for the synthesis of proteins in the cell.</text>
</comment>
<dbReference type="PANTHER" id="PTHR10715">
    <property type="entry name" value="60S RIBOSOMAL PROTEIN L6"/>
    <property type="match status" value="1"/>
</dbReference>
<dbReference type="Pfam" id="PF03868">
    <property type="entry name" value="Ribosomal_L6e_N"/>
    <property type="match status" value="1"/>
</dbReference>
<dbReference type="Pfam" id="PF01159">
    <property type="entry name" value="Ribosomal_L6e"/>
    <property type="match status" value="1"/>
</dbReference>
<evidence type="ECO:0000259" key="2">
    <source>
        <dbReference type="Pfam" id="PF03868"/>
    </source>
</evidence>
<dbReference type="InterPro" id="IPR000915">
    <property type="entry name" value="60S_ribosomal_eL6"/>
</dbReference>
<dbReference type="EMBL" id="JACASF010000006">
    <property type="protein sequence ID" value="KAF6471577.1"/>
    <property type="molecule type" value="Genomic_DNA"/>
</dbReference>